<reference evidence="3" key="2">
    <citation type="journal article" date="2024" name="Plant">
        <title>Genomic evolution and insights into agronomic trait innovations of Sesamum species.</title>
        <authorList>
            <person name="Miao H."/>
            <person name="Wang L."/>
            <person name="Qu L."/>
            <person name="Liu H."/>
            <person name="Sun Y."/>
            <person name="Le M."/>
            <person name="Wang Q."/>
            <person name="Wei S."/>
            <person name="Zheng Y."/>
            <person name="Lin W."/>
            <person name="Duan Y."/>
            <person name="Cao H."/>
            <person name="Xiong S."/>
            <person name="Wang X."/>
            <person name="Wei L."/>
            <person name="Li C."/>
            <person name="Ma Q."/>
            <person name="Ju M."/>
            <person name="Zhao R."/>
            <person name="Li G."/>
            <person name="Mu C."/>
            <person name="Tian Q."/>
            <person name="Mei H."/>
            <person name="Zhang T."/>
            <person name="Gao T."/>
            <person name="Zhang H."/>
        </authorList>
    </citation>
    <scope>NUCLEOTIDE SEQUENCE</scope>
    <source>
        <strain evidence="3">G02</strain>
    </source>
</reference>
<dbReference type="SUPFAM" id="SSF51735">
    <property type="entry name" value="NAD(P)-binding Rossmann-fold domains"/>
    <property type="match status" value="1"/>
</dbReference>
<proteinExistence type="predicted"/>
<reference evidence="3" key="1">
    <citation type="submission" date="2020-06" db="EMBL/GenBank/DDBJ databases">
        <authorList>
            <person name="Li T."/>
            <person name="Hu X."/>
            <person name="Zhang T."/>
            <person name="Song X."/>
            <person name="Zhang H."/>
            <person name="Dai N."/>
            <person name="Sheng W."/>
            <person name="Hou X."/>
            <person name="Wei L."/>
        </authorList>
    </citation>
    <scope>NUCLEOTIDE SEQUENCE</scope>
    <source>
        <strain evidence="3">G02</strain>
        <tissue evidence="3">Leaf</tissue>
    </source>
</reference>
<gene>
    <name evidence="3" type="ORF">Sradi_2025500</name>
</gene>
<dbReference type="PANTHER" id="PTHR43207">
    <property type="entry name" value="AROGENATE DEHYDROGENASE-RELATED"/>
    <property type="match status" value="1"/>
</dbReference>
<dbReference type="InterPro" id="IPR028939">
    <property type="entry name" value="P5C_Rdtase_cat_N"/>
</dbReference>
<dbReference type="InterPro" id="IPR045011">
    <property type="entry name" value="TYRAAT1/2"/>
</dbReference>
<dbReference type="AlphaFoldDB" id="A0AAW2TGI9"/>
<protein>
    <submittedName>
        <fullName evidence="3">Arogenate dehydrogenase 2, chloroplastic</fullName>
    </submittedName>
</protein>
<evidence type="ECO:0000259" key="2">
    <source>
        <dbReference type="Pfam" id="PF03807"/>
    </source>
</evidence>
<organism evidence="3">
    <name type="scientific">Sesamum radiatum</name>
    <name type="common">Black benniseed</name>
    <dbReference type="NCBI Taxonomy" id="300843"/>
    <lineage>
        <taxon>Eukaryota</taxon>
        <taxon>Viridiplantae</taxon>
        <taxon>Streptophyta</taxon>
        <taxon>Embryophyta</taxon>
        <taxon>Tracheophyta</taxon>
        <taxon>Spermatophyta</taxon>
        <taxon>Magnoliopsida</taxon>
        <taxon>eudicotyledons</taxon>
        <taxon>Gunneridae</taxon>
        <taxon>Pentapetalae</taxon>
        <taxon>asterids</taxon>
        <taxon>lamiids</taxon>
        <taxon>Lamiales</taxon>
        <taxon>Pedaliaceae</taxon>
        <taxon>Sesamum</taxon>
    </lineage>
</organism>
<comment type="caution">
    <text evidence="3">The sequence shown here is derived from an EMBL/GenBank/DDBJ whole genome shotgun (WGS) entry which is preliminary data.</text>
</comment>
<dbReference type="PANTHER" id="PTHR43207:SF4">
    <property type="entry name" value="AROGENATE DEHYDROGENASE 2, CHLOROPLASTIC"/>
    <property type="match status" value="1"/>
</dbReference>
<name>A0AAW2TGI9_SESRA</name>
<feature type="compositionally biased region" description="Low complexity" evidence="1">
    <location>
        <begin position="1"/>
        <end position="21"/>
    </location>
</feature>
<dbReference type="GO" id="GO:0033730">
    <property type="term" value="F:arogenate dehydrogenase (NADP+) activity"/>
    <property type="evidence" value="ECO:0007669"/>
    <property type="project" value="InterPro"/>
</dbReference>
<feature type="domain" description="Pyrroline-5-carboxylate reductase catalytic N-terminal" evidence="2">
    <location>
        <begin position="83"/>
        <end position="114"/>
    </location>
</feature>
<dbReference type="GO" id="GO:0006571">
    <property type="term" value="P:tyrosine biosynthetic process"/>
    <property type="evidence" value="ECO:0007669"/>
    <property type="project" value="InterPro"/>
</dbReference>
<evidence type="ECO:0000256" key="1">
    <source>
        <dbReference type="SAM" id="MobiDB-lite"/>
    </source>
</evidence>
<dbReference type="Gene3D" id="3.40.50.720">
    <property type="entry name" value="NAD(P)-binding Rossmann-like Domain"/>
    <property type="match status" value="1"/>
</dbReference>
<accession>A0AAW2TGI9</accession>
<dbReference type="EMBL" id="JACGWJ010000008">
    <property type="protein sequence ID" value="KAL0403847.1"/>
    <property type="molecule type" value="Genomic_DNA"/>
</dbReference>
<dbReference type="Pfam" id="PF03807">
    <property type="entry name" value="F420_oxidored"/>
    <property type="match status" value="1"/>
</dbReference>
<sequence length="169" mass="18725">MISFSSAQPTSAAQPPTASSSVAGTSRLFHHHVNKLSSSSLPQLHQYSGRYRHGLRVRAIDAAQPYDCEAHLMNRFTQSTKLKVAIIGFGNFGQFLAKAFIRQGHTVYAHSRSNYLSVAQSMGAAFFSDLHDPLRAASRRHPHLYIHHFDRICAQIVAPPASQAEYSFC</sequence>
<dbReference type="InterPro" id="IPR036291">
    <property type="entry name" value="NAD(P)-bd_dom_sf"/>
</dbReference>
<feature type="region of interest" description="Disordered" evidence="1">
    <location>
        <begin position="1"/>
        <end position="22"/>
    </location>
</feature>
<evidence type="ECO:0000313" key="3">
    <source>
        <dbReference type="EMBL" id="KAL0403847.1"/>
    </source>
</evidence>